<evidence type="ECO:0000313" key="1">
    <source>
        <dbReference type="EMBL" id="RHG61695.1"/>
    </source>
</evidence>
<accession>A0A3R6HVL4</accession>
<dbReference type="Proteomes" id="UP000286501">
    <property type="component" value="Unassembled WGS sequence"/>
</dbReference>
<name>A0A3R6HVL4_9BACT</name>
<proteinExistence type="predicted"/>
<dbReference type="RefSeq" id="WP_118220375.1">
    <property type="nucleotide sequence ID" value="NZ_JADYTV010000011.1"/>
</dbReference>
<sequence length="176" mass="20176">MKSFLSIKPGATFFLGSSQTLVYHKDSIEIIYRYQSGKKSFYTHVYMYIVDDTKVTLYADWGDYFLHLDSITQIDHFDGIMKRPCPTFVEILTNDDFEKAGIMSMNGKETMGLGMDVKVDWNGKIKPAALPYYPSVADGIVKLTEKSLKLYTEISKNCPLKLWKDRLVAVWGEETK</sequence>
<gene>
    <name evidence="1" type="ORF">DW250_15005</name>
</gene>
<organism evidence="1 2">
    <name type="scientific">Segatella copri</name>
    <dbReference type="NCBI Taxonomy" id="165179"/>
    <lineage>
        <taxon>Bacteria</taxon>
        <taxon>Pseudomonadati</taxon>
        <taxon>Bacteroidota</taxon>
        <taxon>Bacteroidia</taxon>
        <taxon>Bacteroidales</taxon>
        <taxon>Prevotellaceae</taxon>
        <taxon>Segatella</taxon>
    </lineage>
</organism>
<dbReference type="EMBL" id="QRIN01000101">
    <property type="protein sequence ID" value="RHG61695.1"/>
    <property type="molecule type" value="Genomic_DNA"/>
</dbReference>
<dbReference type="AlphaFoldDB" id="A0A3R6HVL4"/>
<comment type="caution">
    <text evidence="1">The sequence shown here is derived from an EMBL/GenBank/DDBJ whole genome shotgun (WGS) entry which is preliminary data.</text>
</comment>
<evidence type="ECO:0000313" key="2">
    <source>
        <dbReference type="Proteomes" id="UP000286501"/>
    </source>
</evidence>
<reference evidence="1 2" key="1">
    <citation type="submission" date="2018-08" db="EMBL/GenBank/DDBJ databases">
        <title>A genome reference for cultivated species of the human gut microbiota.</title>
        <authorList>
            <person name="Zou Y."/>
            <person name="Xue W."/>
            <person name="Luo G."/>
        </authorList>
    </citation>
    <scope>NUCLEOTIDE SEQUENCE [LARGE SCALE GENOMIC DNA]</scope>
    <source>
        <strain evidence="1 2">AM22-1</strain>
    </source>
</reference>
<protein>
    <submittedName>
        <fullName evidence="1">Uncharacterized protein</fullName>
    </submittedName>
</protein>